<evidence type="ECO:0000256" key="1">
    <source>
        <dbReference type="ARBA" id="ARBA00001946"/>
    </source>
</evidence>
<dbReference type="SFLD" id="SFLDF00006">
    <property type="entry name" value="rhamnonate_dehydratase"/>
    <property type="match status" value="1"/>
</dbReference>
<dbReference type="PANTHER" id="PTHR13794:SF58">
    <property type="entry name" value="MITOCHONDRIAL ENOLASE SUPERFAMILY MEMBER 1"/>
    <property type="match status" value="1"/>
</dbReference>
<dbReference type="InterPro" id="IPR029065">
    <property type="entry name" value="Enolase_C-like"/>
</dbReference>
<dbReference type="EMBL" id="JAPZBU010000008">
    <property type="protein sequence ID" value="KAJ5392133.1"/>
    <property type="molecule type" value="Genomic_DNA"/>
</dbReference>
<dbReference type="SFLD" id="SFLDG00179">
    <property type="entry name" value="mandelate_racemase"/>
    <property type="match status" value="1"/>
</dbReference>
<reference evidence="5" key="1">
    <citation type="submission" date="2022-12" db="EMBL/GenBank/DDBJ databases">
        <authorList>
            <person name="Petersen C."/>
        </authorList>
    </citation>
    <scope>NUCLEOTIDE SEQUENCE</scope>
    <source>
        <strain evidence="5">IBT 29677</strain>
    </source>
</reference>
<evidence type="ECO:0000313" key="6">
    <source>
        <dbReference type="Proteomes" id="UP001147747"/>
    </source>
</evidence>
<evidence type="ECO:0000259" key="4">
    <source>
        <dbReference type="SMART" id="SM00922"/>
    </source>
</evidence>
<keyword evidence="6" id="KW-1185">Reference proteome</keyword>
<sequence length="433" mass="47662">MGCTEFPRIKEIRTFIIDGVGSGGDYHNVKGGHWLIDSNISTPMTKWAEYRGSRTSWGINVLGSFCVEIEATDGTKGFATGFGGPPACWLTHQHFERFLIGAGMRFSRRFRTPRDTNNLFEKMYKASMFYGRKGLPVAVISVIDLALWDLQGKIRNEPVYKLIGGATRERLDFYCTGPQPASAKSAGFIGAKVALPHGPDEGTDGLLKNVEYLRLQRASVGPDFPLRVDCYMSLTVPYTIELVKRTEQLGLNIDWWEECLTPDDFDGHALLKRAHPTVKFTTGEHEFSRYGFRKLVEGRNLDIIQPDVMWLGGLTELLKVSALAAAYDIPVVPHASGPYSYHFVVSQSNSPFQEYLANSPDGKSVLPVFGNLFTNEPIPVNGYLDVSILDKPGFGLELNPAAPLISGASLLNPAPQKALRAPDNEQATNGASA</sequence>
<gene>
    <name evidence="5" type="ORF">N7509_007623</name>
</gene>
<dbReference type="GO" id="GO:0016052">
    <property type="term" value="P:carbohydrate catabolic process"/>
    <property type="evidence" value="ECO:0007669"/>
    <property type="project" value="TreeGrafter"/>
</dbReference>
<dbReference type="InterPro" id="IPR046945">
    <property type="entry name" value="RHMD-like"/>
</dbReference>
<dbReference type="SUPFAM" id="SSF54826">
    <property type="entry name" value="Enolase N-terminal domain-like"/>
    <property type="match status" value="1"/>
</dbReference>
<comment type="cofactor">
    <cofactor evidence="1">
        <name>Mg(2+)</name>
        <dbReference type="ChEBI" id="CHEBI:18420"/>
    </cofactor>
</comment>
<accession>A0A9W9VZ66</accession>
<evidence type="ECO:0000313" key="5">
    <source>
        <dbReference type="EMBL" id="KAJ5392133.1"/>
    </source>
</evidence>
<dbReference type="Pfam" id="PF02746">
    <property type="entry name" value="MR_MLE_N"/>
    <property type="match status" value="1"/>
</dbReference>
<dbReference type="InterPro" id="IPR013342">
    <property type="entry name" value="Mandelate_racemase_C"/>
</dbReference>
<comment type="caution">
    <text evidence="5">The sequence shown here is derived from an EMBL/GenBank/DDBJ whole genome shotgun (WGS) entry which is preliminary data.</text>
</comment>
<dbReference type="PANTHER" id="PTHR13794">
    <property type="entry name" value="ENOLASE SUPERFAMILY, MANDELATE RACEMASE"/>
    <property type="match status" value="1"/>
</dbReference>
<dbReference type="Pfam" id="PF13378">
    <property type="entry name" value="MR_MLE_C"/>
    <property type="match status" value="1"/>
</dbReference>
<dbReference type="SFLD" id="SFLDS00001">
    <property type="entry name" value="Enolase"/>
    <property type="match status" value="1"/>
</dbReference>
<dbReference type="Proteomes" id="UP001147747">
    <property type="component" value="Unassembled WGS sequence"/>
</dbReference>
<evidence type="ECO:0000256" key="2">
    <source>
        <dbReference type="ARBA" id="ARBA00022723"/>
    </source>
</evidence>
<dbReference type="Gene3D" id="3.30.390.10">
    <property type="entry name" value="Enolase-like, N-terminal domain"/>
    <property type="match status" value="1"/>
</dbReference>
<dbReference type="InterPro" id="IPR029017">
    <property type="entry name" value="Enolase-like_N"/>
</dbReference>
<dbReference type="SMART" id="SM00922">
    <property type="entry name" value="MR_MLE"/>
    <property type="match status" value="1"/>
</dbReference>
<dbReference type="GeneID" id="81371240"/>
<dbReference type="OrthoDB" id="17395at2759"/>
<proteinExistence type="predicted"/>
<evidence type="ECO:0000256" key="3">
    <source>
        <dbReference type="ARBA" id="ARBA00022842"/>
    </source>
</evidence>
<dbReference type="RefSeq" id="XP_056487811.1">
    <property type="nucleotide sequence ID" value="XM_056632260.1"/>
</dbReference>
<dbReference type="InterPro" id="IPR036849">
    <property type="entry name" value="Enolase-like_C_sf"/>
</dbReference>
<name>A0A9W9VZ66_9EURO</name>
<dbReference type="AlphaFoldDB" id="A0A9W9VZ66"/>
<dbReference type="GO" id="GO:0050032">
    <property type="term" value="F:L-rhamnonate dehydratase activity"/>
    <property type="evidence" value="ECO:0007669"/>
    <property type="project" value="InterPro"/>
</dbReference>
<dbReference type="InterPro" id="IPR023444">
    <property type="entry name" value="L-Rhamnon_dehydrat"/>
</dbReference>
<keyword evidence="3" id="KW-0460">Magnesium</keyword>
<dbReference type="CDD" id="cd03327">
    <property type="entry name" value="MR_like_2"/>
    <property type="match status" value="1"/>
</dbReference>
<dbReference type="InterPro" id="IPR013341">
    <property type="entry name" value="Mandelate_racemase_N_dom"/>
</dbReference>
<dbReference type="GO" id="GO:0000287">
    <property type="term" value="F:magnesium ion binding"/>
    <property type="evidence" value="ECO:0007669"/>
    <property type="project" value="TreeGrafter"/>
</dbReference>
<keyword evidence="2" id="KW-0479">Metal-binding</keyword>
<reference evidence="5" key="2">
    <citation type="journal article" date="2023" name="IMA Fungus">
        <title>Comparative genomic study of the Penicillium genus elucidates a diverse pangenome and 15 lateral gene transfer events.</title>
        <authorList>
            <person name="Petersen C."/>
            <person name="Sorensen T."/>
            <person name="Nielsen M.R."/>
            <person name="Sondergaard T.E."/>
            <person name="Sorensen J.L."/>
            <person name="Fitzpatrick D.A."/>
            <person name="Frisvad J.C."/>
            <person name="Nielsen K.L."/>
        </authorList>
    </citation>
    <scope>NUCLEOTIDE SEQUENCE</scope>
    <source>
        <strain evidence="5">IBT 29677</strain>
    </source>
</reference>
<protein>
    <submittedName>
        <fullName evidence="5">Enolase C-terminal domain-like protein</fullName>
    </submittedName>
</protein>
<organism evidence="5 6">
    <name type="scientific">Penicillium cosmopolitanum</name>
    <dbReference type="NCBI Taxonomy" id="1131564"/>
    <lineage>
        <taxon>Eukaryota</taxon>
        <taxon>Fungi</taxon>
        <taxon>Dikarya</taxon>
        <taxon>Ascomycota</taxon>
        <taxon>Pezizomycotina</taxon>
        <taxon>Eurotiomycetes</taxon>
        <taxon>Eurotiomycetidae</taxon>
        <taxon>Eurotiales</taxon>
        <taxon>Aspergillaceae</taxon>
        <taxon>Penicillium</taxon>
    </lineage>
</organism>
<dbReference type="FunFam" id="3.20.20.120:FF:000005">
    <property type="entry name" value="Putative L-rhamnonate dehydratase"/>
    <property type="match status" value="1"/>
</dbReference>
<dbReference type="Gene3D" id="3.20.20.120">
    <property type="entry name" value="Enolase-like C-terminal domain"/>
    <property type="match status" value="1"/>
</dbReference>
<dbReference type="SUPFAM" id="SSF51604">
    <property type="entry name" value="Enolase C-terminal domain-like"/>
    <property type="match status" value="1"/>
</dbReference>
<feature type="domain" description="Mandelate racemase/muconate lactonizing enzyme C-terminal" evidence="4">
    <location>
        <begin position="178"/>
        <end position="278"/>
    </location>
</feature>
<dbReference type="NCBIfam" id="NF011968">
    <property type="entry name" value="PRK15440.1"/>
    <property type="match status" value="1"/>
</dbReference>